<evidence type="ECO:0000313" key="1">
    <source>
        <dbReference type="EMBL" id="TKR28226.1"/>
    </source>
</evidence>
<dbReference type="OrthoDB" id="337273at2157"/>
<keyword evidence="2" id="KW-1185">Reference proteome</keyword>
<name>A0A4U5JI87_9EURY</name>
<organism evidence="1 2">
    <name type="scientific">Natronomonas salsuginis</name>
    <dbReference type="NCBI Taxonomy" id="2217661"/>
    <lineage>
        <taxon>Archaea</taxon>
        <taxon>Methanobacteriati</taxon>
        <taxon>Methanobacteriota</taxon>
        <taxon>Stenosarchaea group</taxon>
        <taxon>Halobacteria</taxon>
        <taxon>Halobacteriales</taxon>
        <taxon>Natronomonadaceae</taxon>
        <taxon>Natronomonas</taxon>
    </lineage>
</organism>
<dbReference type="EMBL" id="QKNX01000001">
    <property type="protein sequence ID" value="TKR28226.1"/>
    <property type="molecule type" value="Genomic_DNA"/>
</dbReference>
<sequence length="134" mass="14792">MSEAIDDDLYQRTKALLEPGDIRLNGVIVDTELTNEEEPTLHQATLDIGDVIAEAAGIEPTDTYVYSGNDDDRFGVNQHQGLTLDGEEFVWECQQLIRDSTYDIVFYYEADADQAAIVRGVEELGFGATGVEGE</sequence>
<gene>
    <name evidence="1" type="ORF">DM868_03910</name>
</gene>
<dbReference type="InterPro" id="IPR043927">
    <property type="entry name" value="DUF5778"/>
</dbReference>
<comment type="caution">
    <text evidence="1">The sequence shown here is derived from an EMBL/GenBank/DDBJ whole genome shotgun (WGS) entry which is preliminary data.</text>
</comment>
<protein>
    <submittedName>
        <fullName evidence="1">Uncharacterized protein</fullName>
    </submittedName>
</protein>
<accession>A0A4U5JI87</accession>
<dbReference type="RefSeq" id="WP_137275526.1">
    <property type="nucleotide sequence ID" value="NZ_QKNX01000001.1"/>
</dbReference>
<reference evidence="1 2" key="1">
    <citation type="submission" date="2019-04" db="EMBL/GenBank/DDBJ databases">
        <title>Natronomonas sp. F20-122 a newhaloarchaeon isolated from a saline saltern of Isla Bacuta, Huelva, Spain.</title>
        <authorList>
            <person name="Duran-Viseras A."/>
            <person name="Sanchez-Porro C."/>
            <person name="Ventosa A."/>
        </authorList>
    </citation>
    <scope>NUCLEOTIDE SEQUENCE [LARGE SCALE GENOMIC DNA]</scope>
    <source>
        <strain evidence="1 2">F20-122</strain>
    </source>
</reference>
<evidence type="ECO:0000313" key="2">
    <source>
        <dbReference type="Proteomes" id="UP000308037"/>
    </source>
</evidence>
<proteinExistence type="predicted"/>
<dbReference type="Pfam" id="PF19090">
    <property type="entry name" value="DUF5778"/>
    <property type="match status" value="1"/>
</dbReference>
<dbReference type="Proteomes" id="UP000308037">
    <property type="component" value="Unassembled WGS sequence"/>
</dbReference>
<dbReference type="AlphaFoldDB" id="A0A4U5JI87"/>